<accession>A0A6B3CA35</accession>
<dbReference type="Gene3D" id="3.10.105.10">
    <property type="entry name" value="Dipeptide-binding Protein, Domain 3"/>
    <property type="match status" value="1"/>
</dbReference>
<proteinExistence type="predicted"/>
<dbReference type="EMBL" id="JAAGLU010001055">
    <property type="protein sequence ID" value="NEC93647.1"/>
    <property type="molecule type" value="Genomic_DNA"/>
</dbReference>
<organism evidence="1">
    <name type="scientific">Streptomyces sp. SID12501</name>
    <dbReference type="NCBI Taxonomy" id="2706042"/>
    <lineage>
        <taxon>Bacteria</taxon>
        <taxon>Bacillati</taxon>
        <taxon>Actinomycetota</taxon>
        <taxon>Actinomycetes</taxon>
        <taxon>Kitasatosporales</taxon>
        <taxon>Streptomycetaceae</taxon>
        <taxon>Streptomyces</taxon>
    </lineage>
</organism>
<protein>
    <submittedName>
        <fullName evidence="1">ABC transporter substrate-binding protein</fullName>
    </submittedName>
</protein>
<dbReference type="Gene3D" id="3.40.190.10">
    <property type="entry name" value="Periplasmic binding protein-like II"/>
    <property type="match status" value="1"/>
</dbReference>
<dbReference type="AlphaFoldDB" id="A0A6B3CA35"/>
<sequence>KVTVDDARKAAIAKELQTIAYEQLPMISLFYGGSWGLFSTKSFTGWPSAENPYASPKTWDQTPLLILTGLEPAS</sequence>
<feature type="non-terminal residue" evidence="1">
    <location>
        <position position="1"/>
    </location>
</feature>
<gene>
    <name evidence="1" type="ORF">G3I71_49795</name>
</gene>
<comment type="caution">
    <text evidence="1">The sequence shown here is derived from an EMBL/GenBank/DDBJ whole genome shotgun (WGS) entry which is preliminary data.</text>
</comment>
<name>A0A6B3CA35_9ACTN</name>
<reference evidence="1" key="1">
    <citation type="submission" date="2020-01" db="EMBL/GenBank/DDBJ databases">
        <title>Insect and environment-associated Actinomycetes.</title>
        <authorList>
            <person name="Currrie C."/>
            <person name="Chevrette M."/>
            <person name="Carlson C."/>
            <person name="Stubbendieck R."/>
            <person name="Wendt-Pienkowski E."/>
        </authorList>
    </citation>
    <scope>NUCLEOTIDE SEQUENCE</scope>
    <source>
        <strain evidence="1">SID12501</strain>
    </source>
</reference>
<evidence type="ECO:0000313" key="1">
    <source>
        <dbReference type="EMBL" id="NEC93647.1"/>
    </source>
</evidence>